<protein>
    <submittedName>
        <fullName evidence="1">Uncharacterized protein</fullName>
    </submittedName>
</protein>
<reference evidence="1" key="1">
    <citation type="submission" date="2022-11" db="EMBL/GenBank/DDBJ databases">
        <title>beta-Carotene-producing bacterium, Jeongeuplla avenae sp. nov., alleviates the salt stress of Arabidopsis seedlings.</title>
        <authorList>
            <person name="Jiang L."/>
            <person name="Lee J."/>
        </authorList>
    </citation>
    <scope>NUCLEOTIDE SEQUENCE</scope>
    <source>
        <strain evidence="1">DY_R2A_6</strain>
    </source>
</reference>
<organism evidence="1 2">
    <name type="scientific">Antarcticirhabdus aurantiaca</name>
    <dbReference type="NCBI Taxonomy" id="2606717"/>
    <lineage>
        <taxon>Bacteria</taxon>
        <taxon>Pseudomonadati</taxon>
        <taxon>Pseudomonadota</taxon>
        <taxon>Alphaproteobacteria</taxon>
        <taxon>Hyphomicrobiales</taxon>
        <taxon>Aurantimonadaceae</taxon>
        <taxon>Antarcticirhabdus</taxon>
    </lineage>
</organism>
<sequence>MENVLLQAIERLETVLLTETRALKSGAALDLAQMAGRKNQSLLEMSRLSRSITREQLSLPARARLDALKANLGENQRVLSLHVAASRDLSELISESIRQAESDGTYDSSRPREGRSA</sequence>
<evidence type="ECO:0000313" key="2">
    <source>
        <dbReference type="Proteomes" id="UP001163223"/>
    </source>
</evidence>
<keyword evidence="2" id="KW-1185">Reference proteome</keyword>
<proteinExistence type="predicted"/>
<evidence type="ECO:0000313" key="1">
    <source>
        <dbReference type="EMBL" id="WAJ29988.1"/>
    </source>
</evidence>
<dbReference type="EMBL" id="CP113520">
    <property type="protein sequence ID" value="WAJ29988.1"/>
    <property type="molecule type" value="Genomic_DNA"/>
</dbReference>
<dbReference type="Proteomes" id="UP001163223">
    <property type="component" value="Chromosome"/>
</dbReference>
<gene>
    <name evidence="1" type="ORF">OXU80_07195</name>
</gene>
<name>A0ACD4NT76_9HYPH</name>
<accession>A0ACD4NT76</accession>